<dbReference type="InterPro" id="IPR043502">
    <property type="entry name" value="DNA/RNA_pol_sf"/>
</dbReference>
<dbReference type="AlphaFoldDB" id="A0A0C2J4D1"/>
<dbReference type="Proteomes" id="UP000031668">
    <property type="component" value="Unassembled WGS sequence"/>
</dbReference>
<evidence type="ECO:0000313" key="2">
    <source>
        <dbReference type="Proteomes" id="UP000031668"/>
    </source>
</evidence>
<name>A0A0C2J4D1_THEKT</name>
<dbReference type="PANTHER" id="PTHR37984">
    <property type="entry name" value="PROTEIN CBG26694"/>
    <property type="match status" value="1"/>
</dbReference>
<dbReference type="OrthoDB" id="427924at2759"/>
<protein>
    <submittedName>
        <fullName evidence="1">Uncharacterized protein</fullName>
    </submittedName>
</protein>
<proteinExistence type="predicted"/>
<dbReference type="EMBL" id="JWZT01001146">
    <property type="protein sequence ID" value="KII72669.1"/>
    <property type="molecule type" value="Genomic_DNA"/>
</dbReference>
<evidence type="ECO:0000313" key="1">
    <source>
        <dbReference type="EMBL" id="KII72669.1"/>
    </source>
</evidence>
<dbReference type="SUPFAM" id="SSF56672">
    <property type="entry name" value="DNA/RNA polymerases"/>
    <property type="match status" value="1"/>
</dbReference>
<keyword evidence="2" id="KW-1185">Reference proteome</keyword>
<comment type="caution">
    <text evidence="1">The sequence shown here is derived from an EMBL/GenBank/DDBJ whole genome shotgun (WGS) entry which is preliminary data.</text>
</comment>
<gene>
    <name evidence="1" type="ORF">RF11_15177</name>
</gene>
<sequence length="272" mass="31161">MDQRCIRAVQTVKKMIAEATFSTILIQDIPIISSTAASSYDLGAVLSHRLHDGSEAHLANATFNQSLYGQIFELIPDNQCLLSLFNPQKKSHVLAAKKIRRWTMILMVYDYTVKYRSSKELANADALSRLWVGSNVDPDNGLAERFVKTFKTSINKQTTDGYDLNEAGCEFFLAYRSTPFDDKLKPLELLHEYNQKNRWLNVIVIRSVDSRTYEEKMGVRIAVLHRNQNAFTLSRIQREETQNYEPDTTEKNQRVHSVMARESDTTCGHVFS</sequence>
<dbReference type="PANTHER" id="PTHR37984:SF5">
    <property type="entry name" value="PROTEIN NYNRIN-LIKE"/>
    <property type="match status" value="1"/>
</dbReference>
<dbReference type="InterPro" id="IPR050951">
    <property type="entry name" value="Retrovirus_Pol_polyprotein"/>
</dbReference>
<accession>A0A0C2J4D1</accession>
<organism evidence="1 2">
    <name type="scientific">Thelohanellus kitauei</name>
    <name type="common">Myxosporean</name>
    <dbReference type="NCBI Taxonomy" id="669202"/>
    <lineage>
        <taxon>Eukaryota</taxon>
        <taxon>Metazoa</taxon>
        <taxon>Cnidaria</taxon>
        <taxon>Myxozoa</taxon>
        <taxon>Myxosporea</taxon>
        <taxon>Bivalvulida</taxon>
        <taxon>Platysporina</taxon>
        <taxon>Myxobolidae</taxon>
        <taxon>Thelohanellus</taxon>
    </lineage>
</organism>
<reference evidence="1 2" key="1">
    <citation type="journal article" date="2014" name="Genome Biol. Evol.">
        <title>The genome of the myxosporean Thelohanellus kitauei shows adaptations to nutrient acquisition within its fish host.</title>
        <authorList>
            <person name="Yang Y."/>
            <person name="Xiong J."/>
            <person name="Zhou Z."/>
            <person name="Huo F."/>
            <person name="Miao W."/>
            <person name="Ran C."/>
            <person name="Liu Y."/>
            <person name="Zhang J."/>
            <person name="Feng J."/>
            <person name="Wang M."/>
            <person name="Wang M."/>
            <person name="Wang L."/>
            <person name="Yao B."/>
        </authorList>
    </citation>
    <scope>NUCLEOTIDE SEQUENCE [LARGE SCALE GENOMIC DNA]</scope>
    <source>
        <strain evidence="1">Wuqing</strain>
    </source>
</reference>